<protein>
    <submittedName>
        <fullName evidence="2">YqgE/AlgH family protein</fullName>
    </submittedName>
</protein>
<dbReference type="AlphaFoldDB" id="A0A372NR45"/>
<evidence type="ECO:0000256" key="1">
    <source>
        <dbReference type="ARBA" id="ARBA00009600"/>
    </source>
</evidence>
<dbReference type="SUPFAM" id="SSF143456">
    <property type="entry name" value="VC0467-like"/>
    <property type="match status" value="1"/>
</dbReference>
<gene>
    <name evidence="2" type="ORF">D0C36_17950</name>
</gene>
<sequence length="187" mass="21153">MLSPIAPAAGRLLISEPFMSDPNFKRSVILLTEYSEAGAMGFVLNHQTEMMLGDILPDVSYSEIPVYAGGPVAANTLHYIHRCPDKIDNGIEIWDGIYWGGDFDQIKDLITNYQLTEDEIKFFTGYSGWTPSQLDEELREDSWIVANNFEADSIFSNNEQNLWREVVIGLGQRYAHIANFPENPMLN</sequence>
<proteinExistence type="inferred from homology"/>
<dbReference type="PANTHER" id="PTHR30327:SF1">
    <property type="entry name" value="UPF0301 PROTEIN YQGE"/>
    <property type="match status" value="1"/>
</dbReference>
<dbReference type="PANTHER" id="PTHR30327">
    <property type="entry name" value="UNCHARACTERIZED PROTEIN YQGE"/>
    <property type="match status" value="1"/>
</dbReference>
<dbReference type="OrthoDB" id="9807486at2"/>
<evidence type="ECO:0000313" key="2">
    <source>
        <dbReference type="EMBL" id="RFZ90835.1"/>
    </source>
</evidence>
<dbReference type="InterPro" id="IPR003774">
    <property type="entry name" value="AlgH-like"/>
</dbReference>
<keyword evidence="3" id="KW-1185">Reference proteome</keyword>
<dbReference type="RefSeq" id="WP_117393037.1">
    <property type="nucleotide sequence ID" value="NZ_QWDC01000003.1"/>
</dbReference>
<accession>A0A372NR45</accession>
<comment type="similarity">
    <text evidence="1">Belongs to the UPF0301 (AlgH) family.</text>
</comment>
<dbReference type="EMBL" id="QWDC01000003">
    <property type="protein sequence ID" value="RFZ90835.1"/>
    <property type="molecule type" value="Genomic_DNA"/>
</dbReference>
<comment type="caution">
    <text evidence="2">The sequence shown here is derived from an EMBL/GenBank/DDBJ whole genome shotgun (WGS) entry which is preliminary data.</text>
</comment>
<organism evidence="2 3">
    <name type="scientific">Mucilaginibacter conchicola</name>
    <dbReference type="NCBI Taxonomy" id="2303333"/>
    <lineage>
        <taxon>Bacteria</taxon>
        <taxon>Pseudomonadati</taxon>
        <taxon>Bacteroidota</taxon>
        <taxon>Sphingobacteriia</taxon>
        <taxon>Sphingobacteriales</taxon>
        <taxon>Sphingobacteriaceae</taxon>
        <taxon>Mucilaginibacter</taxon>
    </lineage>
</organism>
<dbReference type="GO" id="GO:0005829">
    <property type="term" value="C:cytosol"/>
    <property type="evidence" value="ECO:0007669"/>
    <property type="project" value="TreeGrafter"/>
</dbReference>
<dbReference type="Pfam" id="PF02622">
    <property type="entry name" value="DUF179"/>
    <property type="match status" value="1"/>
</dbReference>
<reference evidence="2 3" key="1">
    <citation type="submission" date="2018-08" db="EMBL/GenBank/DDBJ databases">
        <title>Mucilaginibacter sp. MYSH2.</title>
        <authorList>
            <person name="Seo T."/>
        </authorList>
    </citation>
    <scope>NUCLEOTIDE SEQUENCE [LARGE SCALE GENOMIC DNA]</scope>
    <source>
        <strain evidence="2 3">MYSH2</strain>
    </source>
</reference>
<evidence type="ECO:0000313" key="3">
    <source>
        <dbReference type="Proteomes" id="UP000264217"/>
    </source>
</evidence>
<name>A0A372NR45_9SPHI</name>
<dbReference type="Gene3D" id="3.40.1740.10">
    <property type="entry name" value="VC0467-like"/>
    <property type="match status" value="1"/>
</dbReference>
<dbReference type="Proteomes" id="UP000264217">
    <property type="component" value="Unassembled WGS sequence"/>
</dbReference>